<dbReference type="Proteomes" id="UP000538670">
    <property type="component" value="Unassembled WGS sequence"/>
</dbReference>
<evidence type="ECO:0000313" key="2">
    <source>
        <dbReference type="Proteomes" id="UP000538670"/>
    </source>
</evidence>
<accession>A0A7W6A685</accession>
<organism evidence="1 2">
    <name type="scientific">Sphingomonas pseudosanguinis</name>
    <dbReference type="NCBI Taxonomy" id="413712"/>
    <lineage>
        <taxon>Bacteria</taxon>
        <taxon>Pseudomonadati</taxon>
        <taxon>Pseudomonadota</taxon>
        <taxon>Alphaproteobacteria</taxon>
        <taxon>Sphingomonadales</taxon>
        <taxon>Sphingomonadaceae</taxon>
        <taxon>Sphingomonas</taxon>
    </lineage>
</organism>
<proteinExistence type="predicted"/>
<keyword evidence="2" id="KW-1185">Reference proteome</keyword>
<reference evidence="1 2" key="1">
    <citation type="submission" date="2020-08" db="EMBL/GenBank/DDBJ databases">
        <title>Genomic Encyclopedia of Type Strains, Phase IV (KMG-IV): sequencing the most valuable type-strain genomes for metagenomic binning, comparative biology and taxonomic classification.</title>
        <authorList>
            <person name="Goeker M."/>
        </authorList>
    </citation>
    <scope>NUCLEOTIDE SEQUENCE [LARGE SCALE GENOMIC DNA]</scope>
    <source>
        <strain evidence="1 2">DSM 19512</strain>
    </source>
</reference>
<name>A0A7W6A685_9SPHN</name>
<evidence type="ECO:0000313" key="1">
    <source>
        <dbReference type="EMBL" id="MBB3877922.1"/>
    </source>
</evidence>
<comment type="caution">
    <text evidence="1">The sequence shown here is derived from an EMBL/GenBank/DDBJ whole genome shotgun (WGS) entry which is preliminary data.</text>
</comment>
<dbReference type="EMBL" id="JACIDH010000001">
    <property type="protein sequence ID" value="MBB3877922.1"/>
    <property type="molecule type" value="Genomic_DNA"/>
</dbReference>
<dbReference type="AlphaFoldDB" id="A0A7W6A685"/>
<gene>
    <name evidence="1" type="ORF">GGR48_000325</name>
</gene>
<protein>
    <submittedName>
        <fullName evidence="1">Uncharacterized protein</fullName>
    </submittedName>
</protein>
<dbReference type="RefSeq" id="WP_183950156.1">
    <property type="nucleotide sequence ID" value="NZ_JACIDH010000001.1"/>
</dbReference>
<sequence>MTQPNTAEAKAQVLLLEVEQEHAIHMPKNFRTIAIKAIVAAMAQVVRPIAETNGNQRPVLMLNGRPIPDAAREAFADVMGRSLFKFADAVKALADNGITMEGRAAEKLADRLMVQYRRRGLVVSAGTRGYWQASGNPRADTPAIPQDGEPISLEAELLRKALIEAASDFHLIALHGDMQSMFQDAKAGRDRVLNALVTAA</sequence>